<reference evidence="8 9" key="1">
    <citation type="submission" date="2019-06" db="EMBL/GenBank/DDBJ databases">
        <title>Discovery of a novel chromosome fission-fusion reversal in muntjac.</title>
        <authorList>
            <person name="Mudd A.B."/>
            <person name="Bredeson J.V."/>
            <person name="Baum R."/>
            <person name="Hockemeyer D."/>
            <person name="Rokhsar D.S."/>
        </authorList>
    </citation>
    <scope>NUCLEOTIDE SEQUENCE [LARGE SCALE GENOMIC DNA]</scope>
    <source>
        <strain evidence="8">UCam_UCB_Mr</strain>
        <tissue evidence="8">Fibroblast cell line</tissue>
    </source>
</reference>
<evidence type="ECO:0000256" key="2">
    <source>
        <dbReference type="ARBA" id="ARBA00011133"/>
    </source>
</evidence>
<evidence type="ECO:0000256" key="6">
    <source>
        <dbReference type="ARBA" id="ARBA00035226"/>
    </source>
</evidence>
<evidence type="ECO:0000256" key="4">
    <source>
        <dbReference type="ARBA" id="ARBA00023274"/>
    </source>
</evidence>
<comment type="subunit">
    <text evidence="2">Component of the large ribosomal subunit.</text>
</comment>
<gene>
    <name evidence="8" type="ORF">FD755_010647</name>
</gene>
<dbReference type="GO" id="GO:0003735">
    <property type="term" value="F:structural constituent of ribosome"/>
    <property type="evidence" value="ECO:0007669"/>
    <property type="project" value="InterPro"/>
</dbReference>
<dbReference type="GO" id="GO:0005840">
    <property type="term" value="C:ribosome"/>
    <property type="evidence" value="ECO:0007669"/>
    <property type="project" value="UniProtKB-KW"/>
</dbReference>
<dbReference type="PANTHER" id="PTHR10114">
    <property type="entry name" value="60S RIBOSOMAL PROTEIN L36"/>
    <property type="match status" value="1"/>
</dbReference>
<protein>
    <recommendedName>
        <fullName evidence="6">Large ribosomal subunit protein eL36</fullName>
    </recommendedName>
    <alternativeName>
        <fullName evidence="7">60S ribosomal protein L36</fullName>
    </alternativeName>
</protein>
<sequence length="90" mass="10005">MALCCPVAIGLTKGHRHHCHRFTKCTNCVWDVCGFAPDEGQPVELFKISKDKSALSFIKKRVGKHIPAKRKNEELSNVLATMGEVVAKKD</sequence>
<dbReference type="EMBL" id="VCEB01000004">
    <property type="protein sequence ID" value="KAB0379069.1"/>
    <property type="molecule type" value="Genomic_DNA"/>
</dbReference>
<dbReference type="AlphaFoldDB" id="A0A5N3XYQ7"/>
<evidence type="ECO:0000256" key="3">
    <source>
        <dbReference type="ARBA" id="ARBA00022980"/>
    </source>
</evidence>
<evidence type="ECO:0000256" key="7">
    <source>
        <dbReference type="ARBA" id="ARBA00035331"/>
    </source>
</evidence>
<dbReference type="GO" id="GO:1990904">
    <property type="term" value="C:ribonucleoprotein complex"/>
    <property type="evidence" value="ECO:0007669"/>
    <property type="project" value="UniProtKB-KW"/>
</dbReference>
<proteinExistence type="inferred from homology"/>
<accession>A0A5N3XYQ7</accession>
<dbReference type="Proteomes" id="UP000326062">
    <property type="component" value="Chromosome 4"/>
</dbReference>
<evidence type="ECO:0000256" key="5">
    <source>
        <dbReference type="ARBA" id="ARBA00034092"/>
    </source>
</evidence>
<comment type="caution">
    <text evidence="8">The sequence shown here is derived from an EMBL/GenBank/DDBJ whole genome shotgun (WGS) entry which is preliminary data.</text>
</comment>
<comment type="similarity">
    <text evidence="1">Belongs to the eukaryotic ribosomal protein eL36 family.</text>
</comment>
<dbReference type="InterPro" id="IPR038097">
    <property type="entry name" value="Ribosomal_eL36_sf"/>
</dbReference>
<dbReference type="Pfam" id="PF01158">
    <property type="entry name" value="Ribosomal_L36e"/>
    <property type="match status" value="1"/>
</dbReference>
<dbReference type="InterPro" id="IPR000509">
    <property type="entry name" value="Ribosomal_eL36"/>
</dbReference>
<dbReference type="GO" id="GO:0006412">
    <property type="term" value="P:translation"/>
    <property type="evidence" value="ECO:0007669"/>
    <property type="project" value="InterPro"/>
</dbReference>
<dbReference type="Gene3D" id="1.10.10.1760">
    <property type="entry name" value="60S ribosomal protein L36"/>
    <property type="match status" value="1"/>
</dbReference>
<keyword evidence="4" id="KW-0687">Ribonucleoprotein</keyword>
<keyword evidence="9" id="KW-1185">Reference proteome</keyword>
<evidence type="ECO:0000313" key="8">
    <source>
        <dbReference type="EMBL" id="KAB0379069.1"/>
    </source>
</evidence>
<evidence type="ECO:0000313" key="9">
    <source>
        <dbReference type="Proteomes" id="UP000326062"/>
    </source>
</evidence>
<keyword evidence="3" id="KW-0689">Ribosomal protein</keyword>
<organism evidence="8 9">
    <name type="scientific">Muntiacus reevesi</name>
    <name type="common">Reeves' muntjac</name>
    <name type="synonym">Cervus reevesi</name>
    <dbReference type="NCBI Taxonomy" id="9886"/>
    <lineage>
        <taxon>Eukaryota</taxon>
        <taxon>Metazoa</taxon>
        <taxon>Chordata</taxon>
        <taxon>Craniata</taxon>
        <taxon>Vertebrata</taxon>
        <taxon>Euteleostomi</taxon>
        <taxon>Mammalia</taxon>
        <taxon>Eutheria</taxon>
        <taxon>Laurasiatheria</taxon>
        <taxon>Artiodactyla</taxon>
        <taxon>Ruminantia</taxon>
        <taxon>Pecora</taxon>
        <taxon>Cervidae</taxon>
        <taxon>Muntiacinae</taxon>
        <taxon>Muntiacus</taxon>
    </lineage>
</organism>
<name>A0A5N3XYQ7_MUNRE</name>
<evidence type="ECO:0000256" key="1">
    <source>
        <dbReference type="ARBA" id="ARBA00006509"/>
    </source>
</evidence>
<comment type="function">
    <text evidence="5">Component of the large ribosomal subunit. The ribosome is a large ribonucleoprotein complex responsible for the synthesis of proteins in the cell.</text>
</comment>